<accession>A0ABP9C700</accession>
<keyword evidence="1" id="KW-0812">Transmembrane</keyword>
<keyword evidence="1" id="KW-1133">Transmembrane helix</keyword>
<keyword evidence="1" id="KW-0472">Membrane</keyword>
<feature type="transmembrane region" description="Helical" evidence="1">
    <location>
        <begin position="101"/>
        <end position="118"/>
    </location>
</feature>
<sequence>MFAVGPGFSWPVVGVVAVVATGLLARLLEDRAGLLGVAFPLAYLAVCLLAVAMVRPRSAAVAGLAPAVTAALGIVLAAVLAGRTASSTLFLLTVLAPLARLFWWMLAATAACLLLALARRRRRSPRGAR</sequence>
<comment type="caution">
    <text evidence="3">The sequence shown here is derived from an EMBL/GenBank/DDBJ whole genome shotgun (WGS) entry which is preliminary data.</text>
</comment>
<organism evidence="3 4">
    <name type="scientific">Actinomycetospora chlora</name>
    <dbReference type="NCBI Taxonomy" id="663608"/>
    <lineage>
        <taxon>Bacteria</taxon>
        <taxon>Bacillati</taxon>
        <taxon>Actinomycetota</taxon>
        <taxon>Actinomycetes</taxon>
        <taxon>Pseudonocardiales</taxon>
        <taxon>Pseudonocardiaceae</taxon>
        <taxon>Actinomycetospora</taxon>
    </lineage>
</organism>
<dbReference type="InterPro" id="IPR046672">
    <property type="entry name" value="DUF6542"/>
</dbReference>
<dbReference type="RefSeq" id="WP_345421776.1">
    <property type="nucleotide sequence ID" value="NZ_BAABHO010000050.1"/>
</dbReference>
<name>A0ABP9C700_9PSEU</name>
<dbReference type="EMBL" id="BAABHO010000050">
    <property type="protein sequence ID" value="GAA4805501.1"/>
    <property type="molecule type" value="Genomic_DNA"/>
</dbReference>
<dbReference type="Pfam" id="PF20177">
    <property type="entry name" value="DUF6542"/>
    <property type="match status" value="1"/>
</dbReference>
<evidence type="ECO:0000313" key="3">
    <source>
        <dbReference type="EMBL" id="GAA4805501.1"/>
    </source>
</evidence>
<feature type="transmembrane region" description="Helical" evidence="1">
    <location>
        <begin position="61"/>
        <end position="81"/>
    </location>
</feature>
<keyword evidence="4" id="KW-1185">Reference proteome</keyword>
<reference evidence="4" key="1">
    <citation type="journal article" date="2019" name="Int. J. Syst. Evol. Microbiol.">
        <title>The Global Catalogue of Microorganisms (GCM) 10K type strain sequencing project: providing services to taxonomists for standard genome sequencing and annotation.</title>
        <authorList>
            <consortium name="The Broad Institute Genomics Platform"/>
            <consortium name="The Broad Institute Genome Sequencing Center for Infectious Disease"/>
            <person name="Wu L."/>
            <person name="Ma J."/>
        </authorList>
    </citation>
    <scope>NUCLEOTIDE SEQUENCE [LARGE SCALE GENOMIC DNA]</scope>
    <source>
        <strain evidence="4">JCM 17979</strain>
    </source>
</reference>
<dbReference type="Proteomes" id="UP001500928">
    <property type="component" value="Unassembled WGS sequence"/>
</dbReference>
<protein>
    <recommendedName>
        <fullName evidence="2">DUF6542 domain-containing protein</fullName>
    </recommendedName>
</protein>
<evidence type="ECO:0000259" key="2">
    <source>
        <dbReference type="Pfam" id="PF20177"/>
    </source>
</evidence>
<feature type="transmembrane region" description="Helical" evidence="1">
    <location>
        <begin position="34"/>
        <end position="54"/>
    </location>
</feature>
<proteinExistence type="predicted"/>
<feature type="domain" description="DUF6542" evidence="2">
    <location>
        <begin position="8"/>
        <end position="119"/>
    </location>
</feature>
<evidence type="ECO:0000313" key="4">
    <source>
        <dbReference type="Proteomes" id="UP001500928"/>
    </source>
</evidence>
<feature type="transmembrane region" description="Helical" evidence="1">
    <location>
        <begin position="7"/>
        <end position="28"/>
    </location>
</feature>
<evidence type="ECO:0000256" key="1">
    <source>
        <dbReference type="SAM" id="Phobius"/>
    </source>
</evidence>
<gene>
    <name evidence="3" type="ORF">GCM10023200_48670</name>
</gene>